<keyword evidence="7" id="KW-1185">Reference proteome</keyword>
<evidence type="ECO:0000256" key="2">
    <source>
        <dbReference type="ARBA" id="ARBA00023002"/>
    </source>
</evidence>
<dbReference type="Pfam" id="PF02668">
    <property type="entry name" value="TauD"/>
    <property type="match status" value="1"/>
</dbReference>
<keyword evidence="2" id="KW-0560">Oxidoreductase</keyword>
<gene>
    <name evidence="6" type="ORF">GCM10010517_63330</name>
</gene>
<dbReference type="Gene3D" id="3.60.130.10">
    <property type="entry name" value="Clavaminate synthase-like"/>
    <property type="match status" value="1"/>
</dbReference>
<dbReference type="GO" id="GO:0051213">
    <property type="term" value="F:dioxygenase activity"/>
    <property type="evidence" value="ECO:0007669"/>
    <property type="project" value="UniProtKB-KW"/>
</dbReference>
<dbReference type="InterPro" id="IPR042098">
    <property type="entry name" value="TauD-like_sf"/>
</dbReference>
<evidence type="ECO:0000256" key="4">
    <source>
        <dbReference type="ARBA" id="ARBA00023194"/>
    </source>
</evidence>
<dbReference type="PANTHER" id="PTHR10696">
    <property type="entry name" value="GAMMA-BUTYROBETAINE HYDROXYLASE-RELATED"/>
    <property type="match status" value="1"/>
</dbReference>
<dbReference type="InterPro" id="IPR003819">
    <property type="entry name" value="TauD/TfdA-like"/>
</dbReference>
<dbReference type="RefSeq" id="WP_344979208.1">
    <property type="nucleotide sequence ID" value="NZ_BAAAVI010000061.1"/>
</dbReference>
<dbReference type="PANTHER" id="PTHR10696:SF56">
    <property type="entry name" value="TAUD_TFDA-LIKE DOMAIN-CONTAINING PROTEIN"/>
    <property type="match status" value="1"/>
</dbReference>
<dbReference type="InterPro" id="IPR050411">
    <property type="entry name" value="AlphaKG_dependent_hydroxylases"/>
</dbReference>
<evidence type="ECO:0000256" key="1">
    <source>
        <dbReference type="ARBA" id="ARBA00001954"/>
    </source>
</evidence>
<accession>A0ABP6IPC4</accession>
<keyword evidence="4" id="KW-0045">Antibiotic biosynthesis</keyword>
<comment type="caution">
    <text evidence="6">The sequence shown here is derived from an EMBL/GenBank/DDBJ whole genome shotgun (WGS) entry which is preliminary data.</text>
</comment>
<dbReference type="EMBL" id="BAAAVI010000061">
    <property type="protein sequence ID" value="GAA2898248.1"/>
    <property type="molecule type" value="Genomic_DNA"/>
</dbReference>
<sequence>MTTPLSPGASATRRRVVVSGTSDLVSVAHSPHPIISVVRPTAPSVDLGHWLRTNRERVQTLLRERGAVLFRGFQVSGPEEFHNVVQAWSPKLLNYTYGSTPRSRSGVAGVYTSTEYPADQTIPQHNEMAYARIWPEHLWFYCGTAAQEGGATPLADSRRITERLDRALLRPFVERGVRYVRNYGTGFDLSWQQAFETDDRAEVEALCRAQDIEFTWYGEDRLRTSQICQAVIEHPATGAEVWFNQAHLFHTSALAPEVRAELLEGDESELPRQVYYGDGEPIADSTLDRVRAAYAEETVREPWQEGDVMLIDNMLVSHGRDPYRGPRRVLVAMTDEHDGRTGGRR</sequence>
<keyword evidence="6" id="KW-0223">Dioxygenase</keyword>
<name>A0ABP6IPC4_9ACTN</name>
<evidence type="ECO:0000313" key="6">
    <source>
        <dbReference type="EMBL" id="GAA2898248.1"/>
    </source>
</evidence>
<comment type="cofactor">
    <cofactor evidence="1">
        <name>Fe(2+)</name>
        <dbReference type="ChEBI" id="CHEBI:29033"/>
    </cofactor>
</comment>
<protein>
    <submittedName>
        <fullName evidence="6">TauD/TfdA family dioxygenase</fullName>
    </submittedName>
</protein>
<feature type="domain" description="TauD/TfdA-like" evidence="5">
    <location>
        <begin position="40"/>
        <end position="333"/>
    </location>
</feature>
<evidence type="ECO:0000313" key="7">
    <source>
        <dbReference type="Proteomes" id="UP001500831"/>
    </source>
</evidence>
<dbReference type="Proteomes" id="UP001500831">
    <property type="component" value="Unassembled WGS sequence"/>
</dbReference>
<reference evidence="7" key="1">
    <citation type="journal article" date="2019" name="Int. J. Syst. Evol. Microbiol.">
        <title>The Global Catalogue of Microorganisms (GCM) 10K type strain sequencing project: providing services to taxonomists for standard genome sequencing and annotation.</title>
        <authorList>
            <consortium name="The Broad Institute Genomics Platform"/>
            <consortium name="The Broad Institute Genome Sequencing Center for Infectious Disease"/>
            <person name="Wu L."/>
            <person name="Ma J."/>
        </authorList>
    </citation>
    <scope>NUCLEOTIDE SEQUENCE [LARGE SCALE GENOMIC DNA]</scope>
    <source>
        <strain evidence="7">JCM 6242</strain>
    </source>
</reference>
<evidence type="ECO:0000256" key="3">
    <source>
        <dbReference type="ARBA" id="ARBA00023004"/>
    </source>
</evidence>
<dbReference type="SUPFAM" id="SSF51197">
    <property type="entry name" value="Clavaminate synthase-like"/>
    <property type="match status" value="1"/>
</dbReference>
<keyword evidence="3" id="KW-0408">Iron</keyword>
<evidence type="ECO:0000259" key="5">
    <source>
        <dbReference type="Pfam" id="PF02668"/>
    </source>
</evidence>
<proteinExistence type="predicted"/>
<organism evidence="6 7">
    <name type="scientific">Streptosporangium fragile</name>
    <dbReference type="NCBI Taxonomy" id="46186"/>
    <lineage>
        <taxon>Bacteria</taxon>
        <taxon>Bacillati</taxon>
        <taxon>Actinomycetota</taxon>
        <taxon>Actinomycetes</taxon>
        <taxon>Streptosporangiales</taxon>
        <taxon>Streptosporangiaceae</taxon>
        <taxon>Streptosporangium</taxon>
    </lineage>
</organism>